<evidence type="ECO:0000256" key="1">
    <source>
        <dbReference type="SAM" id="MobiDB-lite"/>
    </source>
</evidence>
<accession>A0A804PQW1</accession>
<evidence type="ECO:0000313" key="2">
    <source>
        <dbReference type="EnsemblPlants" id="Zm00001eb261350_P001"/>
    </source>
</evidence>
<evidence type="ECO:0000313" key="3">
    <source>
        <dbReference type="Proteomes" id="UP000007305"/>
    </source>
</evidence>
<name>A0A804PQW1_MAIZE</name>
<protein>
    <submittedName>
        <fullName evidence="2">Uncharacterized protein</fullName>
    </submittedName>
</protein>
<dbReference type="InParanoid" id="A0A804PQW1"/>
<dbReference type="EnsemblPlants" id="Zm00001eb261350_T001">
    <property type="protein sequence ID" value="Zm00001eb261350_P001"/>
    <property type="gene ID" value="Zm00001eb261350"/>
</dbReference>
<organism evidence="2 3">
    <name type="scientific">Zea mays</name>
    <name type="common">Maize</name>
    <dbReference type="NCBI Taxonomy" id="4577"/>
    <lineage>
        <taxon>Eukaryota</taxon>
        <taxon>Viridiplantae</taxon>
        <taxon>Streptophyta</taxon>
        <taxon>Embryophyta</taxon>
        <taxon>Tracheophyta</taxon>
        <taxon>Spermatophyta</taxon>
        <taxon>Magnoliopsida</taxon>
        <taxon>Liliopsida</taxon>
        <taxon>Poales</taxon>
        <taxon>Poaceae</taxon>
        <taxon>PACMAD clade</taxon>
        <taxon>Panicoideae</taxon>
        <taxon>Andropogonodae</taxon>
        <taxon>Andropogoneae</taxon>
        <taxon>Tripsacinae</taxon>
        <taxon>Zea</taxon>
    </lineage>
</organism>
<reference evidence="3" key="1">
    <citation type="journal article" date="2009" name="Science">
        <title>The B73 maize genome: complexity, diversity, and dynamics.</title>
        <authorList>
            <person name="Schnable P.S."/>
            <person name="Ware D."/>
            <person name="Fulton R.S."/>
            <person name="Stein J.C."/>
            <person name="Wei F."/>
            <person name="Pasternak S."/>
            <person name="Liang C."/>
            <person name="Zhang J."/>
            <person name="Fulton L."/>
            <person name="Graves T.A."/>
            <person name="Minx P."/>
            <person name="Reily A.D."/>
            <person name="Courtney L."/>
            <person name="Kruchowski S.S."/>
            <person name="Tomlinson C."/>
            <person name="Strong C."/>
            <person name="Delehaunty K."/>
            <person name="Fronick C."/>
            <person name="Courtney B."/>
            <person name="Rock S.M."/>
            <person name="Belter E."/>
            <person name="Du F."/>
            <person name="Kim K."/>
            <person name="Abbott R.M."/>
            <person name="Cotton M."/>
            <person name="Levy A."/>
            <person name="Marchetto P."/>
            <person name="Ochoa K."/>
            <person name="Jackson S.M."/>
            <person name="Gillam B."/>
            <person name="Chen W."/>
            <person name="Yan L."/>
            <person name="Higginbotham J."/>
            <person name="Cardenas M."/>
            <person name="Waligorski J."/>
            <person name="Applebaum E."/>
            <person name="Phelps L."/>
            <person name="Falcone J."/>
            <person name="Kanchi K."/>
            <person name="Thane T."/>
            <person name="Scimone A."/>
            <person name="Thane N."/>
            <person name="Henke J."/>
            <person name="Wang T."/>
            <person name="Ruppert J."/>
            <person name="Shah N."/>
            <person name="Rotter K."/>
            <person name="Hodges J."/>
            <person name="Ingenthron E."/>
            <person name="Cordes M."/>
            <person name="Kohlberg S."/>
            <person name="Sgro J."/>
            <person name="Delgado B."/>
            <person name="Mead K."/>
            <person name="Chinwalla A."/>
            <person name="Leonard S."/>
            <person name="Crouse K."/>
            <person name="Collura K."/>
            <person name="Kudrna D."/>
            <person name="Currie J."/>
            <person name="He R."/>
            <person name="Angelova A."/>
            <person name="Rajasekar S."/>
            <person name="Mueller T."/>
            <person name="Lomeli R."/>
            <person name="Scara G."/>
            <person name="Ko A."/>
            <person name="Delaney K."/>
            <person name="Wissotski M."/>
            <person name="Lopez G."/>
            <person name="Campos D."/>
            <person name="Braidotti M."/>
            <person name="Ashley E."/>
            <person name="Golser W."/>
            <person name="Kim H."/>
            <person name="Lee S."/>
            <person name="Lin J."/>
            <person name="Dujmic Z."/>
            <person name="Kim W."/>
            <person name="Talag J."/>
            <person name="Zuccolo A."/>
            <person name="Fan C."/>
            <person name="Sebastian A."/>
            <person name="Kramer M."/>
            <person name="Spiegel L."/>
            <person name="Nascimento L."/>
            <person name="Zutavern T."/>
            <person name="Miller B."/>
            <person name="Ambroise C."/>
            <person name="Muller S."/>
            <person name="Spooner W."/>
            <person name="Narechania A."/>
            <person name="Ren L."/>
            <person name="Wei S."/>
            <person name="Kumari S."/>
            <person name="Faga B."/>
            <person name="Levy M.J."/>
            <person name="McMahan L."/>
            <person name="Van Buren P."/>
            <person name="Vaughn M.W."/>
            <person name="Ying K."/>
            <person name="Yeh C.-T."/>
            <person name="Emrich S.J."/>
            <person name="Jia Y."/>
            <person name="Kalyanaraman A."/>
            <person name="Hsia A.-P."/>
            <person name="Barbazuk W.B."/>
            <person name="Baucom R.S."/>
            <person name="Brutnell T.P."/>
            <person name="Carpita N.C."/>
            <person name="Chaparro C."/>
            <person name="Chia J.-M."/>
            <person name="Deragon J.-M."/>
            <person name="Estill J.C."/>
            <person name="Fu Y."/>
            <person name="Jeddeloh J.A."/>
            <person name="Han Y."/>
            <person name="Lee H."/>
            <person name="Li P."/>
            <person name="Lisch D.R."/>
            <person name="Liu S."/>
            <person name="Liu Z."/>
            <person name="Nagel D.H."/>
            <person name="McCann M.C."/>
            <person name="SanMiguel P."/>
            <person name="Myers A.M."/>
            <person name="Nettleton D."/>
            <person name="Nguyen J."/>
            <person name="Penning B.W."/>
            <person name="Ponnala L."/>
            <person name="Schneider K.L."/>
            <person name="Schwartz D.C."/>
            <person name="Sharma A."/>
            <person name="Soderlund C."/>
            <person name="Springer N.M."/>
            <person name="Sun Q."/>
            <person name="Wang H."/>
            <person name="Waterman M."/>
            <person name="Westerman R."/>
            <person name="Wolfgruber T.K."/>
            <person name="Yang L."/>
            <person name="Yu Y."/>
            <person name="Zhang L."/>
            <person name="Zhou S."/>
            <person name="Zhu Q."/>
            <person name="Bennetzen J.L."/>
            <person name="Dawe R.K."/>
            <person name="Jiang J."/>
            <person name="Jiang N."/>
            <person name="Presting G.G."/>
            <person name="Wessler S.R."/>
            <person name="Aluru S."/>
            <person name="Martienssen R.A."/>
            <person name="Clifton S.W."/>
            <person name="McCombie W.R."/>
            <person name="Wing R.A."/>
            <person name="Wilson R.K."/>
        </authorList>
    </citation>
    <scope>NUCLEOTIDE SEQUENCE [LARGE SCALE GENOMIC DNA]</scope>
    <source>
        <strain evidence="3">cv. B73</strain>
    </source>
</reference>
<dbReference type="PANTHER" id="PTHR33377">
    <property type="entry name" value="OS10G0134700 PROTEIN-RELATED"/>
    <property type="match status" value="1"/>
</dbReference>
<dbReference type="AlphaFoldDB" id="A0A804PQW1"/>
<dbReference type="Proteomes" id="UP000007305">
    <property type="component" value="Chromosome 6"/>
</dbReference>
<dbReference type="PANTHER" id="PTHR33377:SF110">
    <property type="entry name" value="RX N-TERMINAL DOMAIN-CONTAINING PROTEIN"/>
    <property type="match status" value="1"/>
</dbReference>
<feature type="compositionally biased region" description="Basic and acidic residues" evidence="1">
    <location>
        <begin position="226"/>
        <end position="235"/>
    </location>
</feature>
<proteinExistence type="predicted"/>
<reference evidence="2" key="2">
    <citation type="submission" date="2019-07" db="EMBL/GenBank/DDBJ databases">
        <authorList>
            <person name="Seetharam A."/>
            <person name="Woodhouse M."/>
            <person name="Cannon E."/>
        </authorList>
    </citation>
    <scope>NUCLEOTIDE SEQUENCE [LARGE SCALE GENOMIC DNA]</scope>
    <source>
        <strain evidence="2">cv. B73</strain>
    </source>
</reference>
<reference evidence="2" key="3">
    <citation type="submission" date="2021-05" db="UniProtKB">
        <authorList>
            <consortium name="EnsemblPlants"/>
        </authorList>
    </citation>
    <scope>IDENTIFICATION</scope>
    <source>
        <strain evidence="2">cv. B73</strain>
    </source>
</reference>
<sequence length="521" mass="55934">MDGQVRGTVIVEVAGKVASKVIDTIGKRQSVDEKLQRLEMLVIKLRGTVEVSERLGAETASLLQWRDKLTEAASEGSQVLLGFQQRRAADGDTAAAAAAAQGTDEEHQDGGGRPVVLVKNILLALDRGVRKAAAALLSYSGCAASYTRHTLVGMARGVRSATAALLSCSEGVVKLNSTVDRLEQACADIGQFISLHHAAEAQTSRANNGVVSTRTPESMERVVVDGNGKKDENNTKKINQRRGEPAPAVMRKGSLEEPAAAKSAAAQRLQDALVEISRTVAVADRQGLKNLEWLSDLADVLREDRRAGGEILGTGREIIAATQESAQQLRASDATGSEEEIEPGVNEKLQRLEMLVVKLRSTVEVSMRHGANKATSLLRWRDKLSEAASRGHRVLLNFKRRVMRAGTAATDATTDEGKSGCTVFFVRKALQGMARGVQKSSTATTTLLLAADEGGAVELNNSVSRLEKVCAEDVDDFIRLLQAETSSQVQGLRAAVVMEHAGRHHYLFTGASQMRRRSCSP</sequence>
<dbReference type="Gramene" id="Zm00001eb261350_T001">
    <property type="protein sequence ID" value="Zm00001eb261350_P001"/>
    <property type="gene ID" value="Zm00001eb261350"/>
</dbReference>
<feature type="region of interest" description="Disordered" evidence="1">
    <location>
        <begin position="226"/>
        <end position="249"/>
    </location>
</feature>
<keyword evidence="3" id="KW-1185">Reference proteome</keyword>